<dbReference type="OrthoDB" id="8780482at2"/>
<dbReference type="EMBL" id="LSTO01000001">
    <property type="protein sequence ID" value="OWW22152.1"/>
    <property type="molecule type" value="Genomic_DNA"/>
</dbReference>
<evidence type="ECO:0000313" key="2">
    <source>
        <dbReference type="Proteomes" id="UP000197535"/>
    </source>
</evidence>
<dbReference type="AlphaFoldDB" id="A0A254TLF3"/>
<organism evidence="1 2">
    <name type="scientific">Noviherbaspirillum denitrificans</name>
    <dbReference type="NCBI Taxonomy" id="1968433"/>
    <lineage>
        <taxon>Bacteria</taxon>
        <taxon>Pseudomonadati</taxon>
        <taxon>Pseudomonadota</taxon>
        <taxon>Betaproteobacteria</taxon>
        <taxon>Burkholderiales</taxon>
        <taxon>Oxalobacteraceae</taxon>
        <taxon>Noviherbaspirillum</taxon>
    </lineage>
</organism>
<keyword evidence="2" id="KW-1185">Reference proteome</keyword>
<dbReference type="RefSeq" id="WP_088708973.1">
    <property type="nucleotide sequence ID" value="NZ_LSTO01000001.1"/>
</dbReference>
<proteinExistence type="predicted"/>
<reference evidence="1 2" key="1">
    <citation type="submission" date="2016-02" db="EMBL/GenBank/DDBJ databases">
        <authorList>
            <person name="Wen L."/>
            <person name="He K."/>
            <person name="Yang H."/>
        </authorList>
    </citation>
    <scope>NUCLEOTIDE SEQUENCE [LARGE SCALE GENOMIC DNA]</scope>
    <source>
        <strain evidence="1 2">TSA40</strain>
    </source>
</reference>
<gene>
    <name evidence="1" type="ORF">AYR66_24305</name>
</gene>
<comment type="caution">
    <text evidence="1">The sequence shown here is derived from an EMBL/GenBank/DDBJ whole genome shotgun (WGS) entry which is preliminary data.</text>
</comment>
<sequence>MAIDFTPQFHKRLSRVGGHGVWVAVPYPRTLIPVKTLYYRTWQQEECARLRNAGEEVVTFAVSH</sequence>
<accession>A0A254TLF3</accession>
<protein>
    <submittedName>
        <fullName evidence="1">Uncharacterized protein</fullName>
    </submittedName>
</protein>
<dbReference type="Proteomes" id="UP000197535">
    <property type="component" value="Unassembled WGS sequence"/>
</dbReference>
<evidence type="ECO:0000313" key="1">
    <source>
        <dbReference type="EMBL" id="OWW22152.1"/>
    </source>
</evidence>
<name>A0A254TLF3_9BURK</name>